<evidence type="ECO:0000313" key="2">
    <source>
        <dbReference type="Proteomes" id="UP000326924"/>
    </source>
</evidence>
<accession>A0A5J5EQG6</accession>
<dbReference type="Proteomes" id="UP000326924">
    <property type="component" value="Unassembled WGS sequence"/>
</dbReference>
<keyword evidence="2" id="KW-1185">Reference proteome</keyword>
<comment type="caution">
    <text evidence="1">The sequence shown here is derived from an EMBL/GenBank/DDBJ whole genome shotgun (WGS) entry which is preliminary data.</text>
</comment>
<dbReference type="InParanoid" id="A0A5J5EQG6"/>
<dbReference type="AlphaFoldDB" id="A0A5J5EQG6"/>
<reference evidence="1 2" key="1">
    <citation type="submission" date="2019-09" db="EMBL/GenBank/DDBJ databases">
        <title>Draft genome of the ectomycorrhizal ascomycete Sphaerosporella brunnea.</title>
        <authorList>
            <consortium name="DOE Joint Genome Institute"/>
            <person name="Benucci G.M."/>
            <person name="Marozzi G."/>
            <person name="Antonielli L."/>
            <person name="Sanchez S."/>
            <person name="Marco P."/>
            <person name="Wang X."/>
            <person name="Falini L.B."/>
            <person name="Barry K."/>
            <person name="Haridas S."/>
            <person name="Lipzen A."/>
            <person name="Labutti K."/>
            <person name="Grigoriev I.V."/>
            <person name="Murat C."/>
            <person name="Martin F."/>
            <person name="Albertini E."/>
            <person name="Donnini D."/>
            <person name="Bonito G."/>
        </authorList>
    </citation>
    <scope>NUCLEOTIDE SEQUENCE [LARGE SCALE GENOMIC DNA]</scope>
    <source>
        <strain evidence="1 2">Sb_GMNB300</strain>
    </source>
</reference>
<proteinExistence type="predicted"/>
<dbReference type="EMBL" id="VXIS01000166">
    <property type="protein sequence ID" value="KAA8899470.1"/>
    <property type="molecule type" value="Genomic_DNA"/>
</dbReference>
<organism evidence="1 2">
    <name type="scientific">Sphaerosporella brunnea</name>
    <dbReference type="NCBI Taxonomy" id="1250544"/>
    <lineage>
        <taxon>Eukaryota</taxon>
        <taxon>Fungi</taxon>
        <taxon>Dikarya</taxon>
        <taxon>Ascomycota</taxon>
        <taxon>Pezizomycotina</taxon>
        <taxon>Pezizomycetes</taxon>
        <taxon>Pezizales</taxon>
        <taxon>Pyronemataceae</taxon>
        <taxon>Sphaerosporella</taxon>
    </lineage>
</organism>
<sequence>MSAIDRVRRLTDSLSQKPQPALSSVTADIRRLWVEWNTPKDFASSGTHLKELKNMTRPCGIFSEQNFWNTAAKSSGRGSLAVRPILRRLVLTGTLVHAFGFGFNYDATCSDTLPPLGTGSHRIQIGQVVLYPEAIPRLFPLNNDPSEDATRLFADTDFAIREALPPSENSCSTLLAFAMFSYAEDAASMWIEVLTLGGIKKNKLNLQGDSKRLRLERAGSLSVGSSGPVADPLVEIERMRALTMHSVVRGGVDERYNFRLRKRTLERTNLSQGLQRRRPLHPGTSISAGGVVARGSFGVFLRSVRRHEAQVTTFPRINPKNFYAITACDVLNDTPLPSIPPAGGRVVSSGALDVLARIHLLLSDYALEMLITKRTSMLAQLRELDEQFNVACICAAGAKSRPSLRSIPGGAGLPTTTRDLLPREKVFKEGATTHLTGGTVDRCQVLAYFKRTTIAAQQFNESTAVINVCEHRLVWPVDEEEHMVQARDSGRAVLVAGPTSLDVVGMFVTPWTEEQNIAVDTRRLPRTLGMMIPQSILLTQIAEATGWEWTIS</sequence>
<evidence type="ECO:0000313" key="1">
    <source>
        <dbReference type="EMBL" id="KAA8899470.1"/>
    </source>
</evidence>
<name>A0A5J5EQG6_9PEZI</name>
<protein>
    <submittedName>
        <fullName evidence="1">Uncharacterized protein</fullName>
    </submittedName>
</protein>
<gene>
    <name evidence="1" type="ORF">FN846DRAFT_990135</name>
</gene>